<sequence length="285" mass="33188">MIEMHACMHMYVHVLVETFSRFMNEKGSFKSSSHSDDCKGMLALYEAAYLLVEEESSIFRDAKSFTTAYLKEWLIKHDNNKHDDEHLCTLVNHALELPLHWRMPRLEARWFIDVYENGPDMNPILLELAKVDFNIVQAVHQENLKYASRWDATAVEQLPHYMKLCFHALRNSINEMTFDALRDQGVDIVISYLTKAWASICKAYLLEAKWYNSGYIPPLQEYMENTWISIGATIILVHAYTFTANPITKEGLEFVKDYPNIIRWSSMILRFADDLGTSSIQLILF</sequence>
<name>A0A2H5QFF4_CITUN</name>
<dbReference type="InterPro" id="IPR005630">
    <property type="entry name" value="Terpene_synthase_metal-bd"/>
</dbReference>
<dbReference type="AlphaFoldDB" id="A0A2H5QFF4"/>
<evidence type="ECO:0000256" key="1">
    <source>
        <dbReference type="ARBA" id="ARBA00001946"/>
    </source>
</evidence>
<keyword evidence="7" id="KW-1185">Reference proteome</keyword>
<dbReference type="Proteomes" id="UP000236630">
    <property type="component" value="Unassembled WGS sequence"/>
</dbReference>
<evidence type="ECO:0008006" key="8">
    <source>
        <dbReference type="Google" id="ProtNLM"/>
    </source>
</evidence>
<dbReference type="Gene3D" id="1.50.10.130">
    <property type="entry name" value="Terpene synthase, N-terminal domain"/>
    <property type="match status" value="1"/>
</dbReference>
<dbReference type="PANTHER" id="PTHR31225">
    <property type="entry name" value="OS04G0344100 PROTEIN-RELATED"/>
    <property type="match status" value="1"/>
</dbReference>
<reference evidence="6 7" key="1">
    <citation type="journal article" date="2017" name="Front. Genet.">
        <title>Draft sequencing of the heterozygous diploid genome of Satsuma (Citrus unshiu Marc.) using a hybrid assembly approach.</title>
        <authorList>
            <person name="Shimizu T."/>
            <person name="Tanizawa Y."/>
            <person name="Mochizuki T."/>
            <person name="Nagasaki H."/>
            <person name="Yoshioka T."/>
            <person name="Toyoda A."/>
            <person name="Fujiyama A."/>
            <person name="Kaminuma E."/>
            <person name="Nakamura Y."/>
        </authorList>
    </citation>
    <scope>NUCLEOTIDE SEQUENCE [LARGE SCALE GENOMIC DNA]</scope>
    <source>
        <strain evidence="7">cv. Miyagawa wase</strain>
    </source>
</reference>
<dbReference type="InterPro" id="IPR036965">
    <property type="entry name" value="Terpene_synth_N_sf"/>
</dbReference>
<dbReference type="Gene3D" id="1.10.600.10">
    <property type="entry name" value="Farnesyl Diphosphate Synthase"/>
    <property type="match status" value="2"/>
</dbReference>
<dbReference type="Pfam" id="PF03936">
    <property type="entry name" value="Terpene_synth_C"/>
    <property type="match status" value="1"/>
</dbReference>
<dbReference type="SUPFAM" id="SSF48576">
    <property type="entry name" value="Terpenoid synthases"/>
    <property type="match status" value="1"/>
</dbReference>
<dbReference type="InterPro" id="IPR008949">
    <property type="entry name" value="Isoprenoid_synthase_dom_sf"/>
</dbReference>
<dbReference type="GO" id="GO:0010333">
    <property type="term" value="F:terpene synthase activity"/>
    <property type="evidence" value="ECO:0007669"/>
    <property type="project" value="InterPro"/>
</dbReference>
<feature type="domain" description="Terpene synthase metal-binding" evidence="5">
    <location>
        <begin position="148"/>
        <end position="279"/>
    </location>
</feature>
<evidence type="ECO:0000313" key="6">
    <source>
        <dbReference type="EMBL" id="GAY63368.1"/>
    </source>
</evidence>
<accession>A0A2H5QFF4</accession>
<dbReference type="SUPFAM" id="SSF48239">
    <property type="entry name" value="Terpenoid cyclases/Protein prenyltransferases"/>
    <property type="match status" value="1"/>
</dbReference>
<dbReference type="EMBL" id="BDQV01000347">
    <property type="protein sequence ID" value="GAY63368.1"/>
    <property type="molecule type" value="Genomic_DNA"/>
</dbReference>
<dbReference type="InterPro" id="IPR050148">
    <property type="entry name" value="Terpene_synthase-like"/>
</dbReference>
<dbReference type="PANTHER" id="PTHR31225:SF9">
    <property type="entry name" value="TERPENE SYNTHASE 10"/>
    <property type="match status" value="1"/>
</dbReference>
<comment type="cofactor">
    <cofactor evidence="1">
        <name>Mg(2+)</name>
        <dbReference type="ChEBI" id="CHEBI:18420"/>
    </cofactor>
</comment>
<dbReference type="InterPro" id="IPR008930">
    <property type="entry name" value="Terpenoid_cyclase/PrenylTrfase"/>
</dbReference>
<comment type="caution">
    <text evidence="6">The sequence shown here is derived from an EMBL/GenBank/DDBJ whole genome shotgun (WGS) entry which is preliminary data.</text>
</comment>
<evidence type="ECO:0000256" key="3">
    <source>
        <dbReference type="ARBA" id="ARBA00022842"/>
    </source>
</evidence>
<organism evidence="6 7">
    <name type="scientific">Citrus unshiu</name>
    <name type="common">Satsuma mandarin</name>
    <name type="synonym">Citrus nobilis var. unshiu</name>
    <dbReference type="NCBI Taxonomy" id="55188"/>
    <lineage>
        <taxon>Eukaryota</taxon>
        <taxon>Viridiplantae</taxon>
        <taxon>Streptophyta</taxon>
        <taxon>Embryophyta</taxon>
        <taxon>Tracheophyta</taxon>
        <taxon>Spermatophyta</taxon>
        <taxon>Magnoliopsida</taxon>
        <taxon>eudicotyledons</taxon>
        <taxon>Gunneridae</taxon>
        <taxon>Pentapetalae</taxon>
        <taxon>rosids</taxon>
        <taxon>malvids</taxon>
        <taxon>Sapindales</taxon>
        <taxon>Rutaceae</taxon>
        <taxon>Aurantioideae</taxon>
        <taxon>Citrus</taxon>
    </lineage>
</organism>
<dbReference type="InterPro" id="IPR001906">
    <property type="entry name" value="Terpene_synth_N"/>
</dbReference>
<gene>
    <name evidence="6" type="ORF">CUMW_224960</name>
</gene>
<dbReference type="STRING" id="55188.A0A2H5QFF4"/>
<protein>
    <recommendedName>
        <fullName evidence="8">Terpene synthase metal-binding domain-containing protein</fullName>
    </recommendedName>
</protein>
<dbReference type="GO" id="GO:0000287">
    <property type="term" value="F:magnesium ion binding"/>
    <property type="evidence" value="ECO:0007669"/>
    <property type="project" value="InterPro"/>
</dbReference>
<evidence type="ECO:0000256" key="2">
    <source>
        <dbReference type="ARBA" id="ARBA00022723"/>
    </source>
</evidence>
<keyword evidence="2" id="KW-0479">Metal-binding</keyword>
<evidence type="ECO:0000259" key="5">
    <source>
        <dbReference type="Pfam" id="PF03936"/>
    </source>
</evidence>
<dbReference type="GO" id="GO:0016114">
    <property type="term" value="P:terpenoid biosynthetic process"/>
    <property type="evidence" value="ECO:0007669"/>
    <property type="project" value="InterPro"/>
</dbReference>
<dbReference type="Pfam" id="PF01397">
    <property type="entry name" value="Terpene_synth"/>
    <property type="match status" value="1"/>
</dbReference>
<proteinExistence type="predicted"/>
<keyword evidence="3" id="KW-0460">Magnesium</keyword>
<evidence type="ECO:0000259" key="4">
    <source>
        <dbReference type="Pfam" id="PF01397"/>
    </source>
</evidence>
<evidence type="ECO:0000313" key="7">
    <source>
        <dbReference type="Proteomes" id="UP000236630"/>
    </source>
</evidence>
<feature type="domain" description="Terpene synthase N-terminal" evidence="4">
    <location>
        <begin position="13"/>
        <end position="95"/>
    </location>
</feature>